<evidence type="ECO:0000313" key="4">
    <source>
        <dbReference type="EMBL" id="MBD2607247.1"/>
    </source>
</evidence>
<dbReference type="PIRSF" id="PIRSF029218">
    <property type="entry name" value="ParE"/>
    <property type="match status" value="1"/>
</dbReference>
<dbReference type="Pfam" id="PF05016">
    <property type="entry name" value="ParE_toxin"/>
    <property type="match status" value="1"/>
</dbReference>
<name>A0ABR8GUR1_9CYAN</name>
<keyword evidence="2" id="KW-1277">Toxin-antitoxin system</keyword>
<dbReference type="PANTHER" id="PTHR33755">
    <property type="entry name" value="TOXIN PARE1-RELATED"/>
    <property type="match status" value="1"/>
</dbReference>
<dbReference type="InterPro" id="IPR051803">
    <property type="entry name" value="TA_system_RelE-like_toxin"/>
</dbReference>
<evidence type="ECO:0000313" key="5">
    <source>
        <dbReference type="Proteomes" id="UP000660380"/>
    </source>
</evidence>
<keyword evidence="5" id="KW-1185">Reference proteome</keyword>
<comment type="similarity">
    <text evidence="1 3">Belongs to the RelE toxin family.</text>
</comment>
<dbReference type="EMBL" id="JACJTA010000058">
    <property type="protein sequence ID" value="MBD2607247.1"/>
    <property type="molecule type" value="Genomic_DNA"/>
</dbReference>
<dbReference type="InterPro" id="IPR035093">
    <property type="entry name" value="RelE/ParE_toxin_dom_sf"/>
</dbReference>
<evidence type="ECO:0000256" key="3">
    <source>
        <dbReference type="PIRNR" id="PIRNR029218"/>
    </source>
</evidence>
<proteinExistence type="inferred from homology"/>
<reference evidence="4 5" key="1">
    <citation type="journal article" date="2020" name="ISME J.">
        <title>Comparative genomics reveals insights into cyanobacterial evolution and habitat adaptation.</title>
        <authorList>
            <person name="Chen M.Y."/>
            <person name="Teng W.K."/>
            <person name="Zhao L."/>
            <person name="Hu C.X."/>
            <person name="Zhou Y.K."/>
            <person name="Han B.P."/>
            <person name="Song L.R."/>
            <person name="Shu W.S."/>
        </authorList>
    </citation>
    <scope>NUCLEOTIDE SEQUENCE [LARGE SCALE GENOMIC DNA]</scope>
    <source>
        <strain evidence="4 5">FACHB-248</strain>
    </source>
</reference>
<evidence type="ECO:0000256" key="2">
    <source>
        <dbReference type="ARBA" id="ARBA00022649"/>
    </source>
</evidence>
<dbReference type="Proteomes" id="UP000660380">
    <property type="component" value="Unassembled WGS sequence"/>
</dbReference>
<comment type="caution">
    <text evidence="4">The sequence shown here is derived from an EMBL/GenBank/DDBJ whole genome shotgun (WGS) entry which is preliminary data.</text>
</comment>
<dbReference type="InterPro" id="IPR007712">
    <property type="entry name" value="RelE/ParE_toxin"/>
</dbReference>
<dbReference type="Gene3D" id="3.30.2310.20">
    <property type="entry name" value="RelE-like"/>
    <property type="match status" value="1"/>
</dbReference>
<protein>
    <recommendedName>
        <fullName evidence="3">Toxin</fullName>
    </recommendedName>
</protein>
<dbReference type="InterPro" id="IPR028344">
    <property type="entry name" value="ParE1/4"/>
</dbReference>
<dbReference type="RefSeq" id="WP_029634583.1">
    <property type="nucleotide sequence ID" value="NZ_JACJTA010000058.1"/>
</dbReference>
<evidence type="ECO:0000256" key="1">
    <source>
        <dbReference type="ARBA" id="ARBA00006226"/>
    </source>
</evidence>
<accession>A0ABR8GUR1</accession>
<dbReference type="PANTHER" id="PTHR33755:SF6">
    <property type="entry name" value="PLASMID STABILIZATION SYSTEM PROTEIN"/>
    <property type="match status" value="1"/>
</dbReference>
<sequence>MTFFVARTRLADEDLLEIWRYIAQNNIEAADRLLEKIDRKCQLLADSPRAGVKRDDLATGLLCLIEGKYLIFYRITDETVEILRILHGAQNLKAILLS</sequence>
<organism evidence="4 5">
    <name type="scientific">Scytonema hofmannii FACHB-248</name>
    <dbReference type="NCBI Taxonomy" id="1842502"/>
    <lineage>
        <taxon>Bacteria</taxon>
        <taxon>Bacillati</taxon>
        <taxon>Cyanobacteriota</taxon>
        <taxon>Cyanophyceae</taxon>
        <taxon>Nostocales</taxon>
        <taxon>Scytonemataceae</taxon>
        <taxon>Scytonema</taxon>
    </lineage>
</organism>
<gene>
    <name evidence="4" type="ORF">H6G81_22635</name>
</gene>